<accession>A0A0E9XTB5</accession>
<reference evidence="1" key="2">
    <citation type="journal article" date="2015" name="Fish Shellfish Immunol.">
        <title>Early steps in the European eel (Anguilla anguilla)-Vibrio vulnificus interaction in the gills: Role of the RtxA13 toxin.</title>
        <authorList>
            <person name="Callol A."/>
            <person name="Pajuelo D."/>
            <person name="Ebbesson L."/>
            <person name="Teles M."/>
            <person name="MacKenzie S."/>
            <person name="Amaro C."/>
        </authorList>
    </citation>
    <scope>NUCLEOTIDE SEQUENCE</scope>
</reference>
<name>A0A0E9XTB5_ANGAN</name>
<sequence>MSGSLCNLNLLHVSPS</sequence>
<organism evidence="1">
    <name type="scientific">Anguilla anguilla</name>
    <name type="common">European freshwater eel</name>
    <name type="synonym">Muraena anguilla</name>
    <dbReference type="NCBI Taxonomy" id="7936"/>
    <lineage>
        <taxon>Eukaryota</taxon>
        <taxon>Metazoa</taxon>
        <taxon>Chordata</taxon>
        <taxon>Craniata</taxon>
        <taxon>Vertebrata</taxon>
        <taxon>Euteleostomi</taxon>
        <taxon>Actinopterygii</taxon>
        <taxon>Neopterygii</taxon>
        <taxon>Teleostei</taxon>
        <taxon>Anguilliformes</taxon>
        <taxon>Anguillidae</taxon>
        <taxon>Anguilla</taxon>
    </lineage>
</organism>
<reference evidence="1" key="1">
    <citation type="submission" date="2014-11" db="EMBL/GenBank/DDBJ databases">
        <authorList>
            <person name="Amaro Gonzalez C."/>
        </authorList>
    </citation>
    <scope>NUCLEOTIDE SEQUENCE</scope>
</reference>
<dbReference type="AlphaFoldDB" id="A0A0E9XTB5"/>
<protein>
    <submittedName>
        <fullName evidence="1">Uncharacterized protein</fullName>
    </submittedName>
</protein>
<dbReference type="EMBL" id="GBXM01002683">
    <property type="protein sequence ID" value="JAI05895.1"/>
    <property type="molecule type" value="Transcribed_RNA"/>
</dbReference>
<proteinExistence type="predicted"/>
<evidence type="ECO:0000313" key="1">
    <source>
        <dbReference type="EMBL" id="JAI05895.1"/>
    </source>
</evidence>